<dbReference type="EMBL" id="VFQX01000048">
    <property type="protein sequence ID" value="KAF0975261.1"/>
    <property type="molecule type" value="Genomic_DNA"/>
</dbReference>
<dbReference type="RefSeq" id="XP_044559974.1">
    <property type="nucleotide sequence ID" value="XM_044709603.1"/>
</dbReference>
<dbReference type="GeneID" id="68113231"/>
<reference evidence="1 2" key="1">
    <citation type="journal article" date="2019" name="Sci. Rep.">
        <title>Nanopore sequencing improves the draft genome of the human pathogenic amoeba Naegleria fowleri.</title>
        <authorList>
            <person name="Liechti N."/>
            <person name="Schurch N."/>
            <person name="Bruggmann R."/>
            <person name="Wittwer M."/>
        </authorList>
    </citation>
    <scope>NUCLEOTIDE SEQUENCE [LARGE SCALE GENOMIC DNA]</scope>
    <source>
        <strain evidence="1 2">ATCC 30894</strain>
    </source>
</reference>
<dbReference type="InterPro" id="IPR009091">
    <property type="entry name" value="RCC1/BLIP-II"/>
</dbReference>
<dbReference type="AlphaFoldDB" id="A0A6A5BLN2"/>
<evidence type="ECO:0000313" key="2">
    <source>
        <dbReference type="Proteomes" id="UP000444721"/>
    </source>
</evidence>
<protein>
    <submittedName>
        <fullName evidence="1">Uncharacterized protein</fullName>
    </submittedName>
</protein>
<gene>
    <name evidence="1" type="ORF">FDP41_006013</name>
</gene>
<dbReference type="VEuPathDB" id="AmoebaDB:NfTy_043390"/>
<keyword evidence="2" id="KW-1185">Reference proteome</keyword>
<organism evidence="1 2">
    <name type="scientific">Naegleria fowleri</name>
    <name type="common">Brain eating amoeba</name>
    <dbReference type="NCBI Taxonomy" id="5763"/>
    <lineage>
        <taxon>Eukaryota</taxon>
        <taxon>Discoba</taxon>
        <taxon>Heterolobosea</taxon>
        <taxon>Tetramitia</taxon>
        <taxon>Eutetramitia</taxon>
        <taxon>Vahlkampfiidae</taxon>
        <taxon>Naegleria</taxon>
    </lineage>
</organism>
<evidence type="ECO:0000313" key="1">
    <source>
        <dbReference type="EMBL" id="KAF0975261.1"/>
    </source>
</evidence>
<name>A0A6A5BLN2_NAEFO</name>
<dbReference type="Gene3D" id="2.130.10.30">
    <property type="entry name" value="Regulator of chromosome condensation 1/beta-lactamase-inhibitor protein II"/>
    <property type="match status" value="1"/>
</dbReference>
<accession>A0A6A5BLN2</accession>
<dbReference type="SUPFAM" id="SSF50985">
    <property type="entry name" value="RCC1/BLIP-II"/>
    <property type="match status" value="1"/>
</dbReference>
<sequence>MTRHVEPLHNLLFSLDPNRSIIEKVMESHYHLNTATFSGEDNSSPKNTSWLRRCGVFGIRNILCRESWSYILTESGHLLEIHPDSNQAMTMTLQILNHLLEPSEKIIHMSAGHHFLLLLVQDMITQKTRVLAKYCNNQTSDPCFYYVQSVKCYEQQVISHEGGEKIVTTLFPMGKKWWYEICDFQNMEDWQVDEENIIFTSCANYSITFISNKGRIFASGSNTFGECAQPVVGISSMSQHQVLECRIEQLDHWKERPFFVRSVNGDHSIIALTRDHRVFYCGCLLGQDGSDLELLREFNPMGMDTDEYFVDIASCSFSTLILTNKNKLFLLETHTIIEWKPNVKIVTCRIFSTSQLFFIVVNDSKIFSYESSVKECNFVLNNQKSHHHSHLCITGGEIIVMYWKKLKEESKSIQNMHEKLSHSLSVDFLLDVTLCFNGAIH</sequence>
<proteinExistence type="predicted"/>
<dbReference type="VEuPathDB" id="AmoebaDB:FDP41_006013"/>
<dbReference type="Proteomes" id="UP000444721">
    <property type="component" value="Unassembled WGS sequence"/>
</dbReference>
<dbReference type="VEuPathDB" id="AmoebaDB:NF0120870"/>
<comment type="caution">
    <text evidence="1">The sequence shown here is derived from an EMBL/GenBank/DDBJ whole genome shotgun (WGS) entry which is preliminary data.</text>
</comment>
<dbReference type="OrthoDB" id="8068875at2759"/>